<protein>
    <submittedName>
        <fullName evidence="1">Uncharacterized protein</fullName>
    </submittedName>
</protein>
<evidence type="ECO:0000313" key="1">
    <source>
        <dbReference type="EMBL" id="KAK9148164.1"/>
    </source>
</evidence>
<evidence type="ECO:0000313" key="2">
    <source>
        <dbReference type="Proteomes" id="UP001419268"/>
    </source>
</evidence>
<name>A0AAP0PMP7_9MAGN</name>
<keyword evidence="2" id="KW-1185">Reference proteome</keyword>
<gene>
    <name evidence="1" type="ORF">Scep_006921</name>
</gene>
<dbReference type="EMBL" id="JBBNAG010000003">
    <property type="protein sequence ID" value="KAK9148164.1"/>
    <property type="molecule type" value="Genomic_DNA"/>
</dbReference>
<sequence length="65" mass="7493">MFPSSKTPSRLYNLYTYDVSCAGPLIKNLSDMVFGIIYDDKKLAFIRLGDKAWTLIKLDILHPRK</sequence>
<dbReference type="Proteomes" id="UP001419268">
    <property type="component" value="Unassembled WGS sequence"/>
</dbReference>
<proteinExistence type="predicted"/>
<dbReference type="AlphaFoldDB" id="A0AAP0PMP7"/>
<reference evidence="1 2" key="1">
    <citation type="submission" date="2024-01" db="EMBL/GenBank/DDBJ databases">
        <title>Genome assemblies of Stephania.</title>
        <authorList>
            <person name="Yang L."/>
        </authorList>
    </citation>
    <scope>NUCLEOTIDE SEQUENCE [LARGE SCALE GENOMIC DNA]</scope>
    <source>
        <strain evidence="1">JXDWG</strain>
        <tissue evidence="1">Leaf</tissue>
    </source>
</reference>
<comment type="caution">
    <text evidence="1">The sequence shown here is derived from an EMBL/GenBank/DDBJ whole genome shotgun (WGS) entry which is preliminary data.</text>
</comment>
<organism evidence="1 2">
    <name type="scientific">Stephania cephalantha</name>
    <dbReference type="NCBI Taxonomy" id="152367"/>
    <lineage>
        <taxon>Eukaryota</taxon>
        <taxon>Viridiplantae</taxon>
        <taxon>Streptophyta</taxon>
        <taxon>Embryophyta</taxon>
        <taxon>Tracheophyta</taxon>
        <taxon>Spermatophyta</taxon>
        <taxon>Magnoliopsida</taxon>
        <taxon>Ranunculales</taxon>
        <taxon>Menispermaceae</taxon>
        <taxon>Menispermoideae</taxon>
        <taxon>Cissampelideae</taxon>
        <taxon>Stephania</taxon>
    </lineage>
</organism>
<accession>A0AAP0PMP7</accession>